<reference evidence="1" key="1">
    <citation type="submission" date="2014-11" db="EMBL/GenBank/DDBJ databases">
        <authorList>
            <person name="Amaro Gonzalez C."/>
        </authorList>
    </citation>
    <scope>NUCLEOTIDE SEQUENCE</scope>
</reference>
<organism evidence="1">
    <name type="scientific">Anguilla anguilla</name>
    <name type="common">European freshwater eel</name>
    <name type="synonym">Muraena anguilla</name>
    <dbReference type="NCBI Taxonomy" id="7936"/>
    <lineage>
        <taxon>Eukaryota</taxon>
        <taxon>Metazoa</taxon>
        <taxon>Chordata</taxon>
        <taxon>Craniata</taxon>
        <taxon>Vertebrata</taxon>
        <taxon>Euteleostomi</taxon>
        <taxon>Actinopterygii</taxon>
        <taxon>Neopterygii</taxon>
        <taxon>Teleostei</taxon>
        <taxon>Anguilliformes</taxon>
        <taxon>Anguillidae</taxon>
        <taxon>Anguilla</taxon>
    </lineage>
</organism>
<proteinExistence type="predicted"/>
<reference evidence="1" key="2">
    <citation type="journal article" date="2015" name="Fish Shellfish Immunol.">
        <title>Early steps in the European eel (Anguilla anguilla)-Vibrio vulnificus interaction in the gills: Role of the RtxA13 toxin.</title>
        <authorList>
            <person name="Callol A."/>
            <person name="Pajuelo D."/>
            <person name="Ebbesson L."/>
            <person name="Teles M."/>
            <person name="MacKenzie S."/>
            <person name="Amaro C."/>
        </authorList>
    </citation>
    <scope>NUCLEOTIDE SEQUENCE</scope>
</reference>
<name>A0A0E9U119_ANGAN</name>
<dbReference type="EMBL" id="GBXM01049717">
    <property type="protein sequence ID" value="JAH58860.1"/>
    <property type="molecule type" value="Transcribed_RNA"/>
</dbReference>
<evidence type="ECO:0000313" key="1">
    <source>
        <dbReference type="EMBL" id="JAH58860.1"/>
    </source>
</evidence>
<sequence>MILYIFTYTVV</sequence>
<accession>A0A0E9U119</accession>
<protein>
    <submittedName>
        <fullName evidence="1">Uncharacterized protein</fullName>
    </submittedName>
</protein>